<evidence type="ECO:0000256" key="2">
    <source>
        <dbReference type="ARBA" id="ARBA00023242"/>
    </source>
</evidence>
<evidence type="ECO:0000313" key="5">
    <source>
        <dbReference type="EMBL" id="PHH62782.1"/>
    </source>
</evidence>
<dbReference type="SMART" id="SM00066">
    <property type="entry name" value="GAL4"/>
    <property type="match status" value="1"/>
</dbReference>
<dbReference type="PROSITE" id="PS50048">
    <property type="entry name" value="ZN2_CY6_FUNGAL_2"/>
    <property type="match status" value="1"/>
</dbReference>
<dbReference type="CDD" id="cd12148">
    <property type="entry name" value="fungal_TF_MHR"/>
    <property type="match status" value="1"/>
</dbReference>
<evidence type="ECO:0000256" key="1">
    <source>
        <dbReference type="ARBA" id="ARBA00022723"/>
    </source>
</evidence>
<dbReference type="SUPFAM" id="SSF57701">
    <property type="entry name" value="Zn2/Cys6 DNA-binding domain"/>
    <property type="match status" value="1"/>
</dbReference>
<dbReference type="InterPro" id="IPR007219">
    <property type="entry name" value="XnlR_reg_dom"/>
</dbReference>
<feature type="region of interest" description="Disordered" evidence="3">
    <location>
        <begin position="1"/>
        <end position="49"/>
    </location>
</feature>
<dbReference type="GO" id="GO:0000981">
    <property type="term" value="F:DNA-binding transcription factor activity, RNA polymerase II-specific"/>
    <property type="evidence" value="ECO:0007669"/>
    <property type="project" value="InterPro"/>
</dbReference>
<dbReference type="InterPro" id="IPR001138">
    <property type="entry name" value="Zn2Cys6_DnaBD"/>
</dbReference>
<dbReference type="InterPro" id="IPR036864">
    <property type="entry name" value="Zn2-C6_fun-type_DNA-bd_sf"/>
</dbReference>
<gene>
    <name evidence="5" type="ORF">CDD81_6674</name>
</gene>
<feature type="region of interest" description="Disordered" evidence="3">
    <location>
        <begin position="100"/>
        <end position="161"/>
    </location>
</feature>
<feature type="compositionally biased region" description="Low complexity" evidence="3">
    <location>
        <begin position="1"/>
        <end position="22"/>
    </location>
</feature>
<comment type="caution">
    <text evidence="5">The sequence shown here is derived from an EMBL/GenBank/DDBJ whole genome shotgun (WGS) entry which is preliminary data.</text>
</comment>
<feature type="compositionally biased region" description="Polar residues" evidence="3">
    <location>
        <begin position="131"/>
        <end position="143"/>
    </location>
</feature>
<dbReference type="OrthoDB" id="2123952at2759"/>
<dbReference type="Pfam" id="PF00172">
    <property type="entry name" value="Zn_clus"/>
    <property type="match status" value="1"/>
</dbReference>
<dbReference type="PANTHER" id="PTHR46910:SF18">
    <property type="entry name" value="ZN(II)2CYS6 TRANSCRIPTION FACTOR (EUROFUNG)"/>
    <property type="match status" value="1"/>
</dbReference>
<feature type="region of interest" description="Disordered" evidence="3">
    <location>
        <begin position="628"/>
        <end position="647"/>
    </location>
</feature>
<evidence type="ECO:0000259" key="4">
    <source>
        <dbReference type="PROSITE" id="PS50048"/>
    </source>
</evidence>
<feature type="compositionally biased region" description="Low complexity" evidence="3">
    <location>
        <begin position="34"/>
        <end position="49"/>
    </location>
</feature>
<keyword evidence="1" id="KW-0479">Metal-binding</keyword>
<feature type="domain" description="Zn(2)-C6 fungal-type" evidence="4">
    <location>
        <begin position="68"/>
        <end position="98"/>
    </location>
</feature>
<dbReference type="GO" id="GO:0008270">
    <property type="term" value="F:zinc ion binding"/>
    <property type="evidence" value="ECO:0007669"/>
    <property type="project" value="InterPro"/>
</dbReference>
<dbReference type="AlphaFoldDB" id="A0A2C5Y6C2"/>
<dbReference type="InterPro" id="IPR050987">
    <property type="entry name" value="AtrR-like"/>
</dbReference>
<reference evidence="5 6" key="1">
    <citation type="submission" date="2017-06" db="EMBL/GenBank/DDBJ databases">
        <title>Ant-infecting Ophiocordyceps genomes reveal a high diversity of potential behavioral manipulation genes and a possible major role for enterotoxins.</title>
        <authorList>
            <person name="De Bekker C."/>
            <person name="Evans H.C."/>
            <person name="Brachmann A."/>
            <person name="Hughes D.P."/>
        </authorList>
    </citation>
    <scope>NUCLEOTIDE SEQUENCE [LARGE SCALE GENOMIC DNA]</scope>
    <source>
        <strain evidence="5 6">Map64</strain>
    </source>
</reference>
<name>A0A2C5Y6C2_9HYPO</name>
<keyword evidence="2" id="KW-0539">Nucleus</keyword>
<keyword evidence="6" id="KW-1185">Reference proteome</keyword>
<dbReference type="GO" id="GO:0003677">
    <property type="term" value="F:DNA binding"/>
    <property type="evidence" value="ECO:0007669"/>
    <property type="project" value="InterPro"/>
</dbReference>
<dbReference type="EMBL" id="NJET01000063">
    <property type="protein sequence ID" value="PHH62782.1"/>
    <property type="molecule type" value="Genomic_DNA"/>
</dbReference>
<proteinExistence type="predicted"/>
<evidence type="ECO:0000313" key="6">
    <source>
        <dbReference type="Proteomes" id="UP000226192"/>
    </source>
</evidence>
<accession>A0A2C5Y6C2</accession>
<dbReference type="GO" id="GO:0006351">
    <property type="term" value="P:DNA-templated transcription"/>
    <property type="evidence" value="ECO:0007669"/>
    <property type="project" value="InterPro"/>
</dbReference>
<dbReference type="Pfam" id="PF04082">
    <property type="entry name" value="Fungal_trans"/>
    <property type="match status" value="1"/>
</dbReference>
<organism evidence="5 6">
    <name type="scientific">Ophiocordyceps australis</name>
    <dbReference type="NCBI Taxonomy" id="1399860"/>
    <lineage>
        <taxon>Eukaryota</taxon>
        <taxon>Fungi</taxon>
        <taxon>Dikarya</taxon>
        <taxon>Ascomycota</taxon>
        <taxon>Pezizomycotina</taxon>
        <taxon>Sordariomycetes</taxon>
        <taxon>Hypocreomycetidae</taxon>
        <taxon>Hypocreales</taxon>
        <taxon>Ophiocordycipitaceae</taxon>
        <taxon>Ophiocordyceps</taxon>
    </lineage>
</organism>
<dbReference type="PANTHER" id="PTHR46910">
    <property type="entry name" value="TRANSCRIPTION FACTOR PDR1"/>
    <property type="match status" value="1"/>
</dbReference>
<protein>
    <recommendedName>
        <fullName evidence="4">Zn(2)-C6 fungal-type domain-containing protein</fullName>
    </recommendedName>
</protein>
<evidence type="ECO:0000256" key="3">
    <source>
        <dbReference type="SAM" id="MobiDB-lite"/>
    </source>
</evidence>
<sequence length="675" mass="73851">MASGAVAASTTASTSPSIAAASPQVTGPRCSGSAPTAAPTATPPASATPPAACVAAAAPVKRRRATQACDYCSRRSIKCSFFDGACQHCRDFGQPCTFLRKPRRRGVPPRSAQPATARPGAVAAPPLEQMQAMQPSPASSAGRQRSIPYRGPRVPKPDGLEASPAWQPPLIASQATVVDLVDLYFEIVYPIFPFFHQPSFVRRISRADYMTNRSLFASTMAVCALVSGRIRDGSVTNPRWDLNPLRHPPPDIFYAEAQRQLVEIGSEASLHVLRAHAILAIAAIQNGRIRDMHQHLGTYHTLVAMDALHDEANWPANIGLVEREERRRLFWSIYTLDVYTSVVWGGILRSREQQSSVAYPMEIDDDLIIDDNHHGAQSPTSVSSSSTCRALLDKTQSWMKGWNFITDLYRVLEHALTRFRSHSNRSRRQSLILHEIFDHDKSGVTEASVRDRVLQLYLDLPSCFRETPELTYIAKKDLFGYQAANIKASLQLVRMVLFAAAGASIEERCQIVREVLNAFVSVPVAYLVAISTPLLHHLGGIGVLLGSVLEEPLSQQDYGQVRSLLLSMAQLLESLEAIRHSASASEKLRLQVSRIDEYMATQRHVAPPLDLHNGGSAFMAPATTAAAATSAPMPLQQPQQPQQPPQIATDMADGWSFQVPAELLGGLSWSFDFGT</sequence>
<feature type="compositionally biased region" description="Low complexity" evidence="3">
    <location>
        <begin position="628"/>
        <end position="640"/>
    </location>
</feature>
<dbReference type="Proteomes" id="UP000226192">
    <property type="component" value="Unassembled WGS sequence"/>
</dbReference>
<dbReference type="Gene3D" id="4.10.240.10">
    <property type="entry name" value="Zn(2)-C6 fungal-type DNA-binding domain"/>
    <property type="match status" value="1"/>
</dbReference>
<dbReference type="CDD" id="cd00067">
    <property type="entry name" value="GAL4"/>
    <property type="match status" value="1"/>
</dbReference>